<dbReference type="Proteomes" id="UP000187194">
    <property type="component" value="Unassembled WGS sequence"/>
</dbReference>
<comment type="caution">
    <text evidence="1">The sequence shown here is derived from an EMBL/GenBank/DDBJ whole genome shotgun (WGS) entry which is preliminary data.</text>
</comment>
<accession>A0A1R1J7Q8</accession>
<name>A0A1R1J7Q8_9BURK</name>
<organism evidence="1 2">
    <name type="scientific">Burkholderia ubonensis</name>
    <dbReference type="NCBI Taxonomy" id="101571"/>
    <lineage>
        <taxon>Bacteria</taxon>
        <taxon>Pseudomonadati</taxon>
        <taxon>Pseudomonadota</taxon>
        <taxon>Betaproteobacteria</taxon>
        <taxon>Burkholderiales</taxon>
        <taxon>Burkholderiaceae</taxon>
        <taxon>Burkholderia</taxon>
        <taxon>Burkholderia cepacia complex</taxon>
    </lineage>
</organism>
<dbReference type="EMBL" id="MTJZ01000033">
    <property type="protein sequence ID" value="OMG71365.1"/>
    <property type="molecule type" value="Genomic_DNA"/>
</dbReference>
<dbReference type="AlphaFoldDB" id="A0A1R1J7Q8"/>
<sequence length="64" mass="6764">MSAIPEGALLGGDVFVFGDQALCTLRIEIPLYASGTCSDAYAIMRVRPDGAGEPGLYLYDILVP</sequence>
<reference evidence="1 2" key="1">
    <citation type="submission" date="2017-01" db="EMBL/GenBank/DDBJ databases">
        <title>Phylogeographic, genomic and meropenem susceptibility analysis of Burkholderia ubonensis.</title>
        <authorList>
            <person name="Price E.P."/>
            <person name="Sarovich D.S."/>
            <person name="Webb J.R."/>
            <person name="Hall C.M."/>
            <person name="Sahl J.W."/>
            <person name="Kaestli M."/>
            <person name="Mayo M."/>
            <person name="Harrington G."/>
            <person name="Baker A.L."/>
            <person name="Sidak-Loftis L.C."/>
            <person name="Lummis M."/>
            <person name="Schupp J.M."/>
            <person name="Gillece J.D."/>
            <person name="Tuanyok A."/>
            <person name="Warner J."/>
            <person name="Busch J.D."/>
            <person name="Keim P."/>
            <person name="Currie B.J."/>
            <person name="Wagner D.M."/>
        </authorList>
    </citation>
    <scope>NUCLEOTIDE SEQUENCE [LARGE SCALE GENOMIC DNA]</scope>
    <source>
        <strain evidence="1 2">A21</strain>
    </source>
</reference>
<proteinExistence type="predicted"/>
<gene>
    <name evidence="1" type="ORF">BW685_21480</name>
</gene>
<evidence type="ECO:0000313" key="2">
    <source>
        <dbReference type="Proteomes" id="UP000187194"/>
    </source>
</evidence>
<protein>
    <submittedName>
        <fullName evidence="1">Uncharacterized protein</fullName>
    </submittedName>
</protein>
<evidence type="ECO:0000313" key="1">
    <source>
        <dbReference type="EMBL" id="OMG71365.1"/>
    </source>
</evidence>